<dbReference type="PANTHER" id="PTHR34216:SF3">
    <property type="entry name" value="POLY-BETA-1,6-N-ACETYL-D-GLUCOSAMINE N-DEACETYLASE"/>
    <property type="match status" value="1"/>
</dbReference>
<dbReference type="InterPro" id="IPR002509">
    <property type="entry name" value="NODB_dom"/>
</dbReference>
<feature type="domain" description="NodB homology" evidence="3">
    <location>
        <begin position="18"/>
        <end position="129"/>
    </location>
</feature>
<sequence>MVVDDTNSVQKVVADIGGVVLTFDDDYVEDWKKADTKLRDYSWKATFCICRIGIMNRDRMHTLQDFQNYGHEIAGHGANHVNTLDYIATNGFQKFYEDEITPMMAKMNANGLNVTSFAYPYGVRSNLTDEQLFKTFSVLRATTYGAYIPENQSCYYSRSKVVFGLGIDDNYAHFSMPYILDLLAYANSQHKILILYSHKPVEVVTENYQTKMENLVSICNYVKQNHMRFYTLSDLSKIKG</sequence>
<evidence type="ECO:0000256" key="2">
    <source>
        <dbReference type="ARBA" id="ARBA00022729"/>
    </source>
</evidence>
<evidence type="ECO:0000259" key="3">
    <source>
        <dbReference type="Pfam" id="PF01522"/>
    </source>
</evidence>
<dbReference type="PANTHER" id="PTHR34216">
    <property type="match status" value="1"/>
</dbReference>
<dbReference type="InterPro" id="IPR011330">
    <property type="entry name" value="Glyco_hydro/deAcase_b/a-brl"/>
</dbReference>
<keyword evidence="2" id="KW-0732">Signal</keyword>
<evidence type="ECO:0000256" key="1">
    <source>
        <dbReference type="ARBA" id="ARBA00004613"/>
    </source>
</evidence>
<gene>
    <name evidence="4" type="ORF">E0F76_14025</name>
</gene>
<dbReference type="GO" id="GO:0005576">
    <property type="term" value="C:extracellular region"/>
    <property type="evidence" value="ECO:0007669"/>
    <property type="project" value="UniProtKB-SubCell"/>
</dbReference>
<dbReference type="Proteomes" id="UP000295479">
    <property type="component" value="Unassembled WGS sequence"/>
</dbReference>
<dbReference type="InterPro" id="IPR051398">
    <property type="entry name" value="Polysacch_Deacetylase"/>
</dbReference>
<dbReference type="GO" id="GO:0005975">
    <property type="term" value="P:carbohydrate metabolic process"/>
    <property type="evidence" value="ECO:0007669"/>
    <property type="project" value="InterPro"/>
</dbReference>
<accession>A0A4R5CA80</accession>
<name>A0A4R5CA80_9FLAO</name>
<keyword evidence="5" id="KW-1185">Reference proteome</keyword>
<organism evidence="4 5">
    <name type="scientific">Flavobacterium cellulosilyticum</name>
    <dbReference type="NCBI Taxonomy" id="2541731"/>
    <lineage>
        <taxon>Bacteria</taxon>
        <taxon>Pseudomonadati</taxon>
        <taxon>Bacteroidota</taxon>
        <taxon>Flavobacteriia</taxon>
        <taxon>Flavobacteriales</taxon>
        <taxon>Flavobacteriaceae</taxon>
        <taxon>Flavobacterium</taxon>
    </lineage>
</organism>
<dbReference type="Gene3D" id="3.20.20.370">
    <property type="entry name" value="Glycoside hydrolase/deacetylase"/>
    <property type="match status" value="1"/>
</dbReference>
<dbReference type="OrthoDB" id="2795102at2"/>
<proteinExistence type="predicted"/>
<dbReference type="SUPFAM" id="SSF88713">
    <property type="entry name" value="Glycoside hydrolase/deacetylase"/>
    <property type="match status" value="1"/>
</dbReference>
<dbReference type="Pfam" id="PF01522">
    <property type="entry name" value="Polysacc_deac_1"/>
    <property type="match status" value="1"/>
</dbReference>
<reference evidence="4 5" key="1">
    <citation type="submission" date="2019-03" db="EMBL/GenBank/DDBJ databases">
        <title>Flavobacterium AR-3-4 sp. nov. isolated from arctic soil.</title>
        <authorList>
            <person name="Chaudhary D.K."/>
        </authorList>
    </citation>
    <scope>NUCLEOTIDE SEQUENCE [LARGE SCALE GENOMIC DNA]</scope>
    <source>
        <strain evidence="4 5">AR-3-4</strain>
    </source>
</reference>
<comment type="subcellular location">
    <subcellularLocation>
        <location evidence="1">Secreted</location>
    </subcellularLocation>
</comment>
<evidence type="ECO:0000313" key="5">
    <source>
        <dbReference type="Proteomes" id="UP000295479"/>
    </source>
</evidence>
<dbReference type="AlphaFoldDB" id="A0A4R5CA80"/>
<protein>
    <submittedName>
        <fullName evidence="4">Polysaccharide deacetylase</fullName>
    </submittedName>
</protein>
<dbReference type="EMBL" id="SMFK01000010">
    <property type="protein sequence ID" value="TDD95596.1"/>
    <property type="molecule type" value="Genomic_DNA"/>
</dbReference>
<dbReference type="GO" id="GO:0016810">
    <property type="term" value="F:hydrolase activity, acting on carbon-nitrogen (but not peptide) bonds"/>
    <property type="evidence" value="ECO:0007669"/>
    <property type="project" value="InterPro"/>
</dbReference>
<evidence type="ECO:0000313" key="4">
    <source>
        <dbReference type="EMBL" id="TDD95596.1"/>
    </source>
</evidence>
<comment type="caution">
    <text evidence="4">The sequence shown here is derived from an EMBL/GenBank/DDBJ whole genome shotgun (WGS) entry which is preliminary data.</text>
</comment>